<dbReference type="PANTHER" id="PTHR21446">
    <property type="entry name" value="DUF3504 DOMAIN-CONTAINING PROTEIN"/>
    <property type="match status" value="1"/>
</dbReference>
<accession>A0A1S3H6M8</accession>
<gene>
    <name evidence="9" type="primary">LOC106151891</name>
</gene>
<reference evidence="9" key="1">
    <citation type="submission" date="2025-08" db="UniProtKB">
        <authorList>
            <consortium name="RefSeq"/>
        </authorList>
    </citation>
    <scope>IDENTIFICATION</scope>
    <source>
        <tissue evidence="9">Gonads</tissue>
    </source>
</reference>
<dbReference type="InterPro" id="IPR013762">
    <property type="entry name" value="Integrase-like_cat_sf"/>
</dbReference>
<dbReference type="InterPro" id="IPR011010">
    <property type="entry name" value="DNA_brk_join_enz"/>
</dbReference>
<keyword evidence="1" id="KW-1017">Isopeptide bond</keyword>
<evidence type="ECO:0000256" key="1">
    <source>
        <dbReference type="ARBA" id="ARBA00022499"/>
    </source>
</evidence>
<dbReference type="RefSeq" id="XP_013380784.1">
    <property type="nucleotide sequence ID" value="XM_013525330.1"/>
</dbReference>
<dbReference type="GO" id="GO:0006310">
    <property type="term" value="P:DNA recombination"/>
    <property type="evidence" value="ECO:0007669"/>
    <property type="project" value="UniProtKB-KW"/>
</dbReference>
<keyword evidence="2" id="KW-0597">Phosphoprotein</keyword>
<evidence type="ECO:0000256" key="3">
    <source>
        <dbReference type="ARBA" id="ARBA00022843"/>
    </source>
</evidence>
<protein>
    <submittedName>
        <fullName evidence="9">Zinc finger MYM-type protein 2</fullName>
    </submittedName>
</protein>
<organism evidence="8 9">
    <name type="scientific">Lingula anatina</name>
    <name type="common">Brachiopod</name>
    <name type="synonym">Lingula unguis</name>
    <dbReference type="NCBI Taxonomy" id="7574"/>
    <lineage>
        <taxon>Eukaryota</taxon>
        <taxon>Metazoa</taxon>
        <taxon>Spiralia</taxon>
        <taxon>Lophotrochozoa</taxon>
        <taxon>Brachiopoda</taxon>
        <taxon>Linguliformea</taxon>
        <taxon>Lingulata</taxon>
        <taxon>Lingulida</taxon>
        <taxon>Linguloidea</taxon>
        <taxon>Lingulidae</taxon>
        <taxon>Lingula</taxon>
    </lineage>
</organism>
<keyword evidence="3" id="KW-0832">Ubl conjugation</keyword>
<dbReference type="KEGG" id="lak:106151891"/>
<feature type="domain" description="QRICH1-like" evidence="7">
    <location>
        <begin position="98"/>
        <end position="208"/>
    </location>
</feature>
<sequence>MLFSDVSDDELVSASQTAEKSHYETEQQFSDISDDELISASQNAEMCYLDAKQQQEQQVFSAEMKEGNGSKRFAIPVTDEEMELRSKASLPKNTLRRNMWALNTWNKWAVARNNTRLHGYQGNDIAINKWNKKKKPLTNLSDEELQYWISKFILEVRKENGTEYPPRTLLSLVMGLQSYIRTESKRGIDLLNSDQFVGLRQVLDSEMKRLSHTGLGCNTKKAQAISLEDESKLWSSKALGDYNPKVLVRTLHYLNGKNFGLRGGQEHRRLRYKSPQITLHEPEGEIAYLKYSEDVSKTCQGGLKHRKLVPKQVTHFANADCPERCHVRIYKKYMELSPKDNRDDSFYLQPLQKWRENVWFSRQPIGVNTLSNFTRETCEKAGLKGFYTNHSLRATTATRLFRRGVDEQLIMTKTGHRSVEGVRSYKRPSEQQEQHISRILDGSDDGPTPPKIRTQTDVSDESVTQTDSSLSRLIDLTNQPVVFQNCNFQFH</sequence>
<dbReference type="InterPro" id="IPR021893">
    <property type="entry name" value="ZMYM2-like_C"/>
</dbReference>
<feature type="compositionally biased region" description="Acidic residues" evidence="5">
    <location>
        <begin position="1"/>
        <end position="11"/>
    </location>
</feature>
<dbReference type="InterPro" id="IPR052787">
    <property type="entry name" value="MAVS"/>
</dbReference>
<evidence type="ECO:0000256" key="2">
    <source>
        <dbReference type="ARBA" id="ARBA00022553"/>
    </source>
</evidence>
<dbReference type="Gene3D" id="1.10.443.10">
    <property type="entry name" value="Intergrase catalytic core"/>
    <property type="match status" value="1"/>
</dbReference>
<dbReference type="Pfam" id="PF25561">
    <property type="entry name" value="QRICH1"/>
    <property type="match status" value="1"/>
</dbReference>
<dbReference type="AlphaFoldDB" id="A0A1S3H6M8"/>
<dbReference type="PANTHER" id="PTHR21446:SF12">
    <property type="entry name" value="POTASSIUM CHANNEL TETRAMERIZATION DOMAIN CONTAINING 1"/>
    <property type="match status" value="1"/>
</dbReference>
<feature type="compositionally biased region" description="Basic and acidic residues" evidence="5">
    <location>
        <begin position="427"/>
        <end position="438"/>
    </location>
</feature>
<evidence type="ECO:0000313" key="9">
    <source>
        <dbReference type="RefSeq" id="XP_013380784.1"/>
    </source>
</evidence>
<dbReference type="OrthoDB" id="6145258at2759"/>
<dbReference type="Proteomes" id="UP000085678">
    <property type="component" value="Unplaced"/>
</dbReference>
<evidence type="ECO:0000259" key="6">
    <source>
        <dbReference type="Pfam" id="PF12012"/>
    </source>
</evidence>
<feature type="region of interest" description="Disordered" evidence="5">
    <location>
        <begin position="1"/>
        <end position="28"/>
    </location>
</feature>
<proteinExistence type="predicted"/>
<dbReference type="SUPFAM" id="SSF56349">
    <property type="entry name" value="DNA breaking-rejoining enzymes"/>
    <property type="match status" value="1"/>
</dbReference>
<keyword evidence="4" id="KW-0233">DNA recombination</keyword>
<evidence type="ECO:0000256" key="5">
    <source>
        <dbReference type="SAM" id="MobiDB-lite"/>
    </source>
</evidence>
<evidence type="ECO:0000256" key="4">
    <source>
        <dbReference type="ARBA" id="ARBA00023172"/>
    </source>
</evidence>
<keyword evidence="8" id="KW-1185">Reference proteome</keyword>
<dbReference type="GeneID" id="106151891"/>
<dbReference type="GO" id="GO:0003677">
    <property type="term" value="F:DNA binding"/>
    <property type="evidence" value="ECO:0007669"/>
    <property type="project" value="InterPro"/>
</dbReference>
<feature type="compositionally biased region" description="Polar residues" evidence="5">
    <location>
        <begin position="453"/>
        <end position="463"/>
    </location>
</feature>
<dbReference type="GO" id="GO:0015074">
    <property type="term" value="P:DNA integration"/>
    <property type="evidence" value="ECO:0007669"/>
    <property type="project" value="InterPro"/>
</dbReference>
<dbReference type="InParanoid" id="A0A1S3H6M8"/>
<feature type="region of interest" description="Disordered" evidence="5">
    <location>
        <begin position="419"/>
        <end position="463"/>
    </location>
</feature>
<dbReference type="Pfam" id="PF12012">
    <property type="entry name" value="DUF3504"/>
    <property type="match status" value="1"/>
</dbReference>
<evidence type="ECO:0000259" key="7">
    <source>
        <dbReference type="Pfam" id="PF25561"/>
    </source>
</evidence>
<feature type="domain" description="ZMYM2-like/QRICH1 C-terminal" evidence="6">
    <location>
        <begin position="225"/>
        <end position="373"/>
    </location>
</feature>
<dbReference type="InterPro" id="IPR057926">
    <property type="entry name" value="QRICH1_dom"/>
</dbReference>
<evidence type="ECO:0000313" key="8">
    <source>
        <dbReference type="Proteomes" id="UP000085678"/>
    </source>
</evidence>
<name>A0A1S3H6M8_LINAN</name>